<evidence type="ECO:0000256" key="2">
    <source>
        <dbReference type="SAM" id="Phobius"/>
    </source>
</evidence>
<dbReference type="GO" id="GO:0051762">
    <property type="term" value="P:sesquiterpene biosynthetic process"/>
    <property type="evidence" value="ECO:0007669"/>
    <property type="project" value="TreeGrafter"/>
</dbReference>
<sequence length="561" mass="63706">MVSNDNDEYIGGADEADGVKVKTAVNLQIATSRRELLSNDYPPSLSDGSLSAHANKMNFFSTFGALQSPSLKFQRLVTQRDEFSRNVPCSRSRAVRERLSRVFSKKIEWNSLKKICKEWIRNPMNMVLLLWIVCVAVSGAILFFVMTGMLNSALPKKSQRNAWFEVNNQILNALFTLMCLYQHPQRLYHLVLLLRWRSEDISRLRKIYSKDGTYKPHEWVHMMVVILLLNLNCFAQYALCGLNVGYKRSERPALGVAITISFAIGCPAIAGIYSIISPLGKDYHSELDEEAQQLQNNFSDNSGTSQLRPTTLEKIKSFAPRAHEERPKWSGGIFDIWEDISIAYLSLFCSFCVFGWNMERLGFGNMYVHIATFLLFCVAPFWIFNLAAVNINDEVVREILALTGVFLCVFGLLYGGFWRIQMRKRFNLPPYNFCWGKPAVADCALWLFCCWCTVAQEVRTGNAYDIVEEKFYKKKGDENTQLPMSPLPREDGGGYHNKSGSNSPFGNSTSPANNLKANSPSPSRFSNEYHSQITVLEEHHNSNITDGIMKPPSPSVIQRDY</sequence>
<reference evidence="3" key="2">
    <citation type="submission" date="2023-05" db="EMBL/GenBank/DDBJ databases">
        <authorList>
            <person name="Schelkunov M.I."/>
        </authorList>
    </citation>
    <scope>NUCLEOTIDE SEQUENCE</scope>
    <source>
        <strain evidence="3">Hsosn_3</strain>
        <tissue evidence="3">Leaf</tissue>
    </source>
</reference>
<proteinExistence type="predicted"/>
<feature type="region of interest" description="Disordered" evidence="1">
    <location>
        <begin position="478"/>
        <end position="561"/>
    </location>
</feature>
<feature type="transmembrane region" description="Helical" evidence="2">
    <location>
        <begin position="127"/>
        <end position="150"/>
    </location>
</feature>
<accession>A0AAD8MAJ8</accession>
<comment type="caution">
    <text evidence="3">The sequence shown here is derived from an EMBL/GenBank/DDBJ whole genome shotgun (WGS) entry which is preliminary data.</text>
</comment>
<dbReference type="Proteomes" id="UP001237642">
    <property type="component" value="Unassembled WGS sequence"/>
</dbReference>
<feature type="transmembrane region" description="Helical" evidence="2">
    <location>
        <begin position="399"/>
        <end position="418"/>
    </location>
</feature>
<dbReference type="EMBL" id="JAUIZM010000009">
    <property type="protein sequence ID" value="KAK1365088.1"/>
    <property type="molecule type" value="Genomic_DNA"/>
</dbReference>
<organism evidence="3 4">
    <name type="scientific">Heracleum sosnowskyi</name>
    <dbReference type="NCBI Taxonomy" id="360622"/>
    <lineage>
        <taxon>Eukaryota</taxon>
        <taxon>Viridiplantae</taxon>
        <taxon>Streptophyta</taxon>
        <taxon>Embryophyta</taxon>
        <taxon>Tracheophyta</taxon>
        <taxon>Spermatophyta</taxon>
        <taxon>Magnoliopsida</taxon>
        <taxon>eudicotyledons</taxon>
        <taxon>Gunneridae</taxon>
        <taxon>Pentapetalae</taxon>
        <taxon>asterids</taxon>
        <taxon>campanulids</taxon>
        <taxon>Apiales</taxon>
        <taxon>Apiaceae</taxon>
        <taxon>Apioideae</taxon>
        <taxon>apioid superclade</taxon>
        <taxon>Tordylieae</taxon>
        <taxon>Tordyliinae</taxon>
        <taxon>Heracleum</taxon>
    </lineage>
</organism>
<keyword evidence="2" id="KW-0812">Transmembrane</keyword>
<feature type="transmembrane region" description="Helical" evidence="2">
    <location>
        <begin position="368"/>
        <end position="387"/>
    </location>
</feature>
<evidence type="ECO:0000313" key="3">
    <source>
        <dbReference type="EMBL" id="KAK1365088.1"/>
    </source>
</evidence>
<evidence type="ECO:0000313" key="4">
    <source>
        <dbReference type="Proteomes" id="UP001237642"/>
    </source>
</evidence>
<dbReference type="Pfam" id="PF11204">
    <property type="entry name" value="DUF2985"/>
    <property type="match status" value="1"/>
</dbReference>
<dbReference type="Pfam" id="PF04749">
    <property type="entry name" value="PLAC8"/>
    <property type="match status" value="1"/>
</dbReference>
<reference evidence="3" key="1">
    <citation type="submission" date="2023-02" db="EMBL/GenBank/DDBJ databases">
        <title>Genome of toxic invasive species Heracleum sosnowskyi carries increased number of genes despite the absence of recent whole-genome duplications.</title>
        <authorList>
            <person name="Schelkunov M."/>
            <person name="Shtratnikova V."/>
            <person name="Makarenko M."/>
            <person name="Klepikova A."/>
            <person name="Omelchenko D."/>
            <person name="Novikova G."/>
            <person name="Obukhova E."/>
            <person name="Bogdanov V."/>
            <person name="Penin A."/>
            <person name="Logacheva M."/>
        </authorList>
    </citation>
    <scope>NUCLEOTIDE SEQUENCE</scope>
    <source>
        <strain evidence="3">Hsosn_3</strain>
        <tissue evidence="3">Leaf</tissue>
    </source>
</reference>
<keyword evidence="4" id="KW-1185">Reference proteome</keyword>
<dbReference type="InterPro" id="IPR006461">
    <property type="entry name" value="PLAC_motif_containing"/>
</dbReference>
<feature type="transmembrane region" description="Helical" evidence="2">
    <location>
        <begin position="254"/>
        <end position="276"/>
    </location>
</feature>
<keyword evidence="2" id="KW-1133">Transmembrane helix</keyword>
<name>A0AAD8MAJ8_9APIA</name>
<gene>
    <name evidence="3" type="ORF">POM88_040649</name>
</gene>
<dbReference type="PANTHER" id="PTHR31045">
    <property type="entry name" value="PLAC8 FAMILY PROTEIN-RELATED"/>
    <property type="match status" value="1"/>
</dbReference>
<protein>
    <submittedName>
        <fullName evidence="3">Protein PLANT CADMIUM RESISTANCE like</fullName>
    </submittedName>
</protein>
<keyword evidence="2" id="KW-0472">Membrane</keyword>
<dbReference type="AlphaFoldDB" id="A0AAD8MAJ8"/>
<dbReference type="NCBIfam" id="TIGR01571">
    <property type="entry name" value="A_thal_Cys_rich"/>
    <property type="match status" value="1"/>
</dbReference>
<feature type="compositionally biased region" description="Polar residues" evidence="1">
    <location>
        <begin position="498"/>
        <end position="534"/>
    </location>
</feature>
<dbReference type="PANTHER" id="PTHR31045:SF30">
    <property type="entry name" value="PLAC8 FAMILY PROTEIN"/>
    <property type="match status" value="1"/>
</dbReference>
<feature type="transmembrane region" description="Helical" evidence="2">
    <location>
        <begin position="219"/>
        <end position="242"/>
    </location>
</feature>
<dbReference type="InterPro" id="IPR021369">
    <property type="entry name" value="DUF2985"/>
</dbReference>
<dbReference type="GO" id="GO:0009975">
    <property type="term" value="F:cyclase activity"/>
    <property type="evidence" value="ECO:0007669"/>
    <property type="project" value="TreeGrafter"/>
</dbReference>
<feature type="transmembrane region" description="Helical" evidence="2">
    <location>
        <begin position="336"/>
        <end position="356"/>
    </location>
</feature>
<evidence type="ECO:0000256" key="1">
    <source>
        <dbReference type="SAM" id="MobiDB-lite"/>
    </source>
</evidence>